<organism evidence="5 6">
    <name type="scientific">Trifolium pratense</name>
    <name type="common">Red clover</name>
    <dbReference type="NCBI Taxonomy" id="57577"/>
    <lineage>
        <taxon>Eukaryota</taxon>
        <taxon>Viridiplantae</taxon>
        <taxon>Streptophyta</taxon>
        <taxon>Embryophyta</taxon>
        <taxon>Tracheophyta</taxon>
        <taxon>Spermatophyta</taxon>
        <taxon>Magnoliopsida</taxon>
        <taxon>eudicotyledons</taxon>
        <taxon>Gunneridae</taxon>
        <taxon>Pentapetalae</taxon>
        <taxon>rosids</taxon>
        <taxon>fabids</taxon>
        <taxon>Fabales</taxon>
        <taxon>Fabaceae</taxon>
        <taxon>Papilionoideae</taxon>
        <taxon>50 kb inversion clade</taxon>
        <taxon>NPAAA clade</taxon>
        <taxon>Hologalegina</taxon>
        <taxon>IRL clade</taxon>
        <taxon>Trifolieae</taxon>
        <taxon>Trifolium</taxon>
    </lineage>
</organism>
<comment type="caution">
    <text evidence="5">The sequence shown here is derived from an EMBL/GenBank/DDBJ whole genome shotgun (WGS) entry which is preliminary data.</text>
</comment>
<sequence length="169" mass="18617">MELNGIASDLVNLSILINCFSQMGLNSLSFSVFANILKKSYHPDPITLNTLIKGLCLKGVKPDVVTYNSLMDGYCLVKEMNKAKGIFNTIAAQSGVTPDVLSYNIMINGFCKVKMVDEALNLLKEMRCRNIIPDVVKDLSKSSGIILIIAIFIYVFAFGRSWGTFGIVH</sequence>
<dbReference type="STRING" id="57577.A0A2K3MIT2"/>
<keyword evidence="4" id="KW-0812">Transmembrane</keyword>
<keyword evidence="4" id="KW-0472">Membrane</keyword>
<dbReference type="InterPro" id="IPR002885">
    <property type="entry name" value="PPR_rpt"/>
</dbReference>
<proteinExistence type="inferred from homology"/>
<dbReference type="EMBL" id="ASHM01063701">
    <property type="protein sequence ID" value="PNX90698.1"/>
    <property type="molecule type" value="Genomic_DNA"/>
</dbReference>
<reference evidence="5 6" key="2">
    <citation type="journal article" date="2017" name="Front. Plant Sci.">
        <title>Gene Classification and Mining of Molecular Markers Useful in Red Clover (Trifolium pratense) Breeding.</title>
        <authorList>
            <person name="Istvanek J."/>
            <person name="Dluhosova J."/>
            <person name="Dluhos P."/>
            <person name="Patkova L."/>
            <person name="Nedelnik J."/>
            <person name="Repkova J."/>
        </authorList>
    </citation>
    <scope>NUCLEOTIDE SEQUENCE [LARGE SCALE GENOMIC DNA]</scope>
    <source>
        <strain evidence="6">cv. Tatra</strain>
        <tissue evidence="5">Young leaves</tissue>
    </source>
</reference>
<dbReference type="InterPro" id="IPR011990">
    <property type="entry name" value="TPR-like_helical_dom_sf"/>
</dbReference>
<comment type="similarity">
    <text evidence="1">Belongs to the PPR family. P subfamily.</text>
</comment>
<dbReference type="Pfam" id="PF13041">
    <property type="entry name" value="PPR_2"/>
    <property type="match status" value="1"/>
</dbReference>
<dbReference type="AlphaFoldDB" id="A0A2K3MIT2"/>
<evidence type="ECO:0000256" key="4">
    <source>
        <dbReference type="SAM" id="Phobius"/>
    </source>
</evidence>
<evidence type="ECO:0000256" key="1">
    <source>
        <dbReference type="ARBA" id="ARBA00007626"/>
    </source>
</evidence>
<dbReference type="Gene3D" id="1.25.40.10">
    <property type="entry name" value="Tetratricopeptide repeat domain"/>
    <property type="match status" value="2"/>
</dbReference>
<protein>
    <submittedName>
        <fullName evidence="5">Pentatricopeptide (PPR) repeat protein</fullName>
    </submittedName>
</protein>
<accession>A0A2K3MIT2</accession>
<dbReference type="PROSITE" id="PS51375">
    <property type="entry name" value="PPR"/>
    <property type="match status" value="2"/>
</dbReference>
<reference evidence="5 6" key="1">
    <citation type="journal article" date="2014" name="Am. J. Bot.">
        <title>Genome assembly and annotation for red clover (Trifolium pratense; Fabaceae).</title>
        <authorList>
            <person name="Istvanek J."/>
            <person name="Jaros M."/>
            <person name="Krenek A."/>
            <person name="Repkova J."/>
        </authorList>
    </citation>
    <scope>NUCLEOTIDE SEQUENCE [LARGE SCALE GENOMIC DNA]</scope>
    <source>
        <strain evidence="6">cv. Tatra</strain>
        <tissue evidence="5">Young leaves</tissue>
    </source>
</reference>
<dbReference type="Proteomes" id="UP000236291">
    <property type="component" value="Unassembled WGS sequence"/>
</dbReference>
<dbReference type="NCBIfam" id="TIGR00756">
    <property type="entry name" value="PPR"/>
    <property type="match status" value="2"/>
</dbReference>
<feature type="repeat" description="PPR" evidence="3">
    <location>
        <begin position="99"/>
        <end position="133"/>
    </location>
</feature>
<keyword evidence="2" id="KW-0677">Repeat</keyword>
<feature type="transmembrane region" description="Helical" evidence="4">
    <location>
        <begin position="15"/>
        <end position="37"/>
    </location>
</feature>
<keyword evidence="4" id="KW-1133">Transmembrane helix</keyword>
<dbReference type="PANTHER" id="PTHR47941">
    <property type="entry name" value="PENTATRICOPEPTIDE REPEAT-CONTAINING PROTEIN 3, MITOCHONDRIAL"/>
    <property type="match status" value="1"/>
</dbReference>
<evidence type="ECO:0000256" key="3">
    <source>
        <dbReference type="PROSITE-ProRule" id="PRU00708"/>
    </source>
</evidence>
<evidence type="ECO:0000313" key="6">
    <source>
        <dbReference type="Proteomes" id="UP000236291"/>
    </source>
</evidence>
<evidence type="ECO:0000313" key="5">
    <source>
        <dbReference type="EMBL" id="PNX90698.1"/>
    </source>
</evidence>
<evidence type="ECO:0000256" key="2">
    <source>
        <dbReference type="ARBA" id="ARBA00022737"/>
    </source>
</evidence>
<gene>
    <name evidence="5" type="ORF">L195_g046823</name>
</gene>
<feature type="repeat" description="PPR" evidence="3">
    <location>
        <begin position="63"/>
        <end position="98"/>
    </location>
</feature>
<feature type="transmembrane region" description="Helical" evidence="4">
    <location>
        <begin position="145"/>
        <end position="163"/>
    </location>
</feature>
<name>A0A2K3MIT2_TRIPR</name>